<dbReference type="RefSeq" id="WP_184250777.1">
    <property type="nucleotide sequence ID" value="NZ_BAAACU010000003.1"/>
</dbReference>
<proteinExistence type="predicted"/>
<dbReference type="EMBL" id="JACHON010000025">
    <property type="protein sequence ID" value="MBB6514193.1"/>
    <property type="molecule type" value="Genomic_DNA"/>
</dbReference>
<evidence type="ECO:0000313" key="1">
    <source>
        <dbReference type="EMBL" id="MBB6514193.1"/>
    </source>
</evidence>
<comment type="caution">
    <text evidence="1">The sequence shown here is derived from an EMBL/GenBank/DDBJ whole genome shotgun (WGS) entry which is preliminary data.</text>
</comment>
<dbReference type="Proteomes" id="UP000572212">
    <property type="component" value="Unassembled WGS sequence"/>
</dbReference>
<gene>
    <name evidence="1" type="ORF">GGQ92_003015</name>
</gene>
<sequence>MNSNIDIYDFYYIHKAPVATRKHDLDEVIKLAFSTTSPIPTSIAIDIKNKEIYINPRFSTNGLLESKGTTIFNDKERLINILEKYSVQDWKGNYTTESPDSYNHGYGWSLLLQFEDGTTEEYLGQGTTDAIFPKEFEGFVEELYQLAKEIIGEDNMKDTYM</sequence>
<organism evidence="1 2">
    <name type="scientific">Gracilibacillus halotolerans</name>
    <dbReference type="NCBI Taxonomy" id="74386"/>
    <lineage>
        <taxon>Bacteria</taxon>
        <taxon>Bacillati</taxon>
        <taxon>Bacillota</taxon>
        <taxon>Bacilli</taxon>
        <taxon>Bacillales</taxon>
        <taxon>Bacillaceae</taxon>
        <taxon>Gracilibacillus</taxon>
    </lineage>
</organism>
<reference evidence="1 2" key="1">
    <citation type="submission" date="2020-08" db="EMBL/GenBank/DDBJ databases">
        <title>Genomic Encyclopedia of Type Strains, Phase IV (KMG-IV): sequencing the most valuable type-strain genomes for metagenomic binning, comparative biology and taxonomic classification.</title>
        <authorList>
            <person name="Goeker M."/>
        </authorList>
    </citation>
    <scope>NUCLEOTIDE SEQUENCE [LARGE SCALE GENOMIC DNA]</scope>
    <source>
        <strain evidence="1 2">DSM 11805</strain>
    </source>
</reference>
<name>A0A841RRF3_9BACI</name>
<evidence type="ECO:0000313" key="2">
    <source>
        <dbReference type="Proteomes" id="UP000572212"/>
    </source>
</evidence>
<accession>A0A841RRF3</accession>
<dbReference type="AlphaFoldDB" id="A0A841RRF3"/>
<keyword evidence="2" id="KW-1185">Reference proteome</keyword>
<protein>
    <submittedName>
        <fullName evidence="1">Uncharacterized protein</fullName>
    </submittedName>
</protein>